<evidence type="ECO:0000313" key="2">
    <source>
        <dbReference type="Proteomes" id="UP000439903"/>
    </source>
</evidence>
<keyword evidence="2" id="KW-1185">Reference proteome</keyword>
<dbReference type="Proteomes" id="UP000439903">
    <property type="component" value="Unassembled WGS sequence"/>
</dbReference>
<dbReference type="OrthoDB" id="10332289at2759"/>
<proteinExistence type="predicted"/>
<comment type="caution">
    <text evidence="1">The sequence shown here is derived from an EMBL/GenBank/DDBJ whole genome shotgun (WGS) entry which is preliminary data.</text>
</comment>
<dbReference type="AlphaFoldDB" id="A0A8H4ARZ9"/>
<evidence type="ECO:0000313" key="1">
    <source>
        <dbReference type="EMBL" id="KAF0526967.1"/>
    </source>
</evidence>
<protein>
    <submittedName>
        <fullName evidence="1">Uncharacterized protein</fullName>
    </submittedName>
</protein>
<reference evidence="1 2" key="1">
    <citation type="journal article" date="2019" name="Environ. Microbiol.">
        <title>At the nexus of three kingdoms: the genome of the mycorrhizal fungus Gigaspora margarita provides insights into plant, endobacterial and fungal interactions.</title>
        <authorList>
            <person name="Venice F."/>
            <person name="Ghignone S."/>
            <person name="Salvioli di Fossalunga A."/>
            <person name="Amselem J."/>
            <person name="Novero M."/>
            <person name="Xianan X."/>
            <person name="Sedzielewska Toro K."/>
            <person name="Morin E."/>
            <person name="Lipzen A."/>
            <person name="Grigoriev I.V."/>
            <person name="Henrissat B."/>
            <person name="Martin F.M."/>
            <person name="Bonfante P."/>
        </authorList>
    </citation>
    <scope>NUCLEOTIDE SEQUENCE [LARGE SCALE GENOMIC DNA]</scope>
    <source>
        <strain evidence="1 2">BEG34</strain>
    </source>
</reference>
<dbReference type="EMBL" id="WTPW01000282">
    <property type="protein sequence ID" value="KAF0526967.1"/>
    <property type="molecule type" value="Genomic_DNA"/>
</dbReference>
<gene>
    <name evidence="1" type="ORF">F8M41_013848</name>
</gene>
<sequence length="78" mass="9277">MPFDLWALDNFICFNIGRNNSDKDEVTRIFYSCLEEINSNMGAPQENRDRARKLLDNKEADCKNAEKIWSHFNERKLH</sequence>
<name>A0A8H4ARZ9_GIGMA</name>
<organism evidence="1 2">
    <name type="scientific">Gigaspora margarita</name>
    <dbReference type="NCBI Taxonomy" id="4874"/>
    <lineage>
        <taxon>Eukaryota</taxon>
        <taxon>Fungi</taxon>
        <taxon>Fungi incertae sedis</taxon>
        <taxon>Mucoromycota</taxon>
        <taxon>Glomeromycotina</taxon>
        <taxon>Glomeromycetes</taxon>
        <taxon>Diversisporales</taxon>
        <taxon>Gigasporaceae</taxon>
        <taxon>Gigaspora</taxon>
    </lineage>
</organism>
<accession>A0A8H4ARZ9</accession>